<evidence type="ECO:0000259" key="2">
    <source>
        <dbReference type="Pfam" id="PF11887"/>
    </source>
</evidence>
<evidence type="ECO:0000313" key="4">
    <source>
        <dbReference type="Proteomes" id="UP001152755"/>
    </source>
</evidence>
<name>A0A9X4M3M4_9ACTN</name>
<evidence type="ECO:0000313" key="3">
    <source>
        <dbReference type="EMBL" id="MDG3015552.1"/>
    </source>
</evidence>
<dbReference type="Pfam" id="PF11887">
    <property type="entry name" value="Mce4_CUP1"/>
    <property type="match status" value="1"/>
</dbReference>
<dbReference type="InterPro" id="IPR052336">
    <property type="entry name" value="MlaD_Phospholipid_Transporter"/>
</dbReference>
<gene>
    <name evidence="3" type="ORF">NVS88_13410</name>
</gene>
<protein>
    <submittedName>
        <fullName evidence="3">MCE family protein</fullName>
    </submittedName>
</protein>
<dbReference type="Pfam" id="PF02470">
    <property type="entry name" value="MlaD"/>
    <property type="match status" value="1"/>
</dbReference>
<dbReference type="AlphaFoldDB" id="A0A9X4M3M4"/>
<dbReference type="Proteomes" id="UP001152755">
    <property type="component" value="Unassembled WGS sequence"/>
</dbReference>
<comment type="caution">
    <text evidence="3">The sequence shown here is derived from an EMBL/GenBank/DDBJ whole genome shotgun (WGS) entry which is preliminary data.</text>
</comment>
<keyword evidence="4" id="KW-1185">Reference proteome</keyword>
<dbReference type="InterPro" id="IPR003399">
    <property type="entry name" value="Mce/MlaD"/>
</dbReference>
<evidence type="ECO:0000259" key="1">
    <source>
        <dbReference type="Pfam" id="PF02470"/>
    </source>
</evidence>
<feature type="domain" description="Mammalian cell entry C-terminal" evidence="2">
    <location>
        <begin position="123"/>
        <end position="311"/>
    </location>
</feature>
<dbReference type="InterPro" id="IPR024516">
    <property type="entry name" value="Mce_C"/>
</dbReference>
<feature type="domain" description="Mce/MlaD" evidence="1">
    <location>
        <begin position="44"/>
        <end position="117"/>
    </location>
</feature>
<dbReference type="NCBIfam" id="TIGR00996">
    <property type="entry name" value="Mtu_fam_mce"/>
    <property type="match status" value="1"/>
</dbReference>
<organism evidence="3 4">
    <name type="scientific">Speluncibacter jeojiensis</name>
    <dbReference type="NCBI Taxonomy" id="2710754"/>
    <lineage>
        <taxon>Bacteria</taxon>
        <taxon>Bacillati</taxon>
        <taxon>Actinomycetota</taxon>
        <taxon>Actinomycetes</taxon>
        <taxon>Mycobacteriales</taxon>
        <taxon>Speluncibacteraceae</taxon>
        <taxon>Speluncibacter</taxon>
    </lineage>
</organism>
<dbReference type="PANTHER" id="PTHR33371:SF15">
    <property type="entry name" value="LIPOPROTEIN LPRN"/>
    <property type="match status" value="1"/>
</dbReference>
<sequence length="352" mass="36795">MARKGFRGRIPALSALCLALCLALAGCGLSLQQLPVGRSADGPSYRVTAVFARADRIQLGTEVRVGQKLVGRVHDLATDGRHARVGLSLSDAVPLPDNVTADVELPSALGNPFIRITIPDEPSPRMLREGALIPESNTSLGPELEAGLAALGMVLNGSGIDQLETIMTELNKAFDGRGEQVRTLLDRLNRTLGVASAHQNDLNRALDSANAVAAQLAGQQQVLEKGLDVAAPTVDLLVRQRDKITALVDSTSTLVTHAGQILSATKSQLGPELQQLSEVLAAIRGFNESVTPALTGMNSFIASFGRAIRGDYLTFDGALDVPGSIAKLLTGGRSPQIVVPADLSGLLAGAAR</sequence>
<dbReference type="PANTHER" id="PTHR33371">
    <property type="entry name" value="INTERMEMBRANE PHOSPHOLIPID TRANSPORT SYSTEM BINDING PROTEIN MLAD-RELATED"/>
    <property type="match status" value="1"/>
</dbReference>
<dbReference type="RefSeq" id="WP_332520103.1">
    <property type="nucleotide sequence ID" value="NZ_JANRHA010000008.1"/>
</dbReference>
<dbReference type="EMBL" id="JANRHA010000008">
    <property type="protein sequence ID" value="MDG3015552.1"/>
    <property type="molecule type" value="Genomic_DNA"/>
</dbReference>
<dbReference type="GO" id="GO:0005576">
    <property type="term" value="C:extracellular region"/>
    <property type="evidence" value="ECO:0007669"/>
    <property type="project" value="TreeGrafter"/>
</dbReference>
<accession>A0A9X4M3M4</accession>
<proteinExistence type="predicted"/>
<dbReference type="PROSITE" id="PS51257">
    <property type="entry name" value="PROKAR_LIPOPROTEIN"/>
    <property type="match status" value="1"/>
</dbReference>
<dbReference type="InterPro" id="IPR005693">
    <property type="entry name" value="Mce"/>
</dbReference>
<reference evidence="3" key="1">
    <citation type="submission" date="2022-08" db="EMBL/GenBank/DDBJ databases">
        <title>Genome analysis of Corynebacteriales strain.</title>
        <authorList>
            <person name="Lee S.D."/>
        </authorList>
    </citation>
    <scope>NUCLEOTIDE SEQUENCE</scope>
    <source>
        <strain evidence="3">D3-21</strain>
    </source>
</reference>